<keyword evidence="1" id="KW-0472">Membrane</keyword>
<proteinExistence type="predicted"/>
<feature type="transmembrane region" description="Helical" evidence="1">
    <location>
        <begin position="356"/>
        <end position="378"/>
    </location>
</feature>
<feature type="transmembrane region" description="Helical" evidence="1">
    <location>
        <begin position="84"/>
        <end position="103"/>
    </location>
</feature>
<dbReference type="RefSeq" id="WP_142941205.1">
    <property type="nucleotide sequence ID" value="NZ_VIKR01000002.1"/>
</dbReference>
<evidence type="ECO:0000313" key="2">
    <source>
        <dbReference type="EMBL" id="TQV74590.1"/>
    </source>
</evidence>
<evidence type="ECO:0000256" key="1">
    <source>
        <dbReference type="SAM" id="Phobius"/>
    </source>
</evidence>
<feature type="transmembrane region" description="Helical" evidence="1">
    <location>
        <begin position="256"/>
        <end position="274"/>
    </location>
</feature>
<sequence>MPNILAHMVLILWPVITIILFKRLQPLQAAFWTIVAGHMFLPVKIVYDFPLIPPLDKGSIASVCALFGCIVIKKLDISLIPPKGIPRLITIILCVLPFFTVMTNTEAMYNGKWWIQGLSFKDGISFALAQYIVLIPLIIGLQLVKTQDDVKQLMKLLMYAGLVYSLFVLYEARMSPQLNRIFYGFIPPGWVQNIRMGGFRPFVFMGHGLWVATFIAVGLYATISLWKAKIKVQGVPLFFAVVYLAVTLAFCKTLGAYILAITFFLLIVLSPLNLIKRAAQVLVVIVILYPSLSISHLFPHEEILDEVYEFNEERGQSLQVRFDNELALLAHAQKKYYFGWGGWARNRLHDSVTDGFWIITLGIKGIVGFICIFGLMSIAVLKGIKAAETLESKGDKRLMYSLVIMVGLLMVDQIPNASISGYIWFIIGSLLGVSYQLLDKSARENSKHAAFQEAFHGKQNEGFGKSATQ</sequence>
<protein>
    <recommendedName>
        <fullName evidence="4">O-antigen ligase family protein</fullName>
    </recommendedName>
</protein>
<feature type="transmembrane region" description="Helical" evidence="1">
    <location>
        <begin position="398"/>
        <end position="415"/>
    </location>
</feature>
<feature type="transmembrane region" description="Helical" evidence="1">
    <location>
        <begin position="156"/>
        <end position="172"/>
    </location>
</feature>
<feature type="transmembrane region" description="Helical" evidence="1">
    <location>
        <begin position="6"/>
        <end position="22"/>
    </location>
</feature>
<comment type="caution">
    <text evidence="2">The sequence shown here is derived from an EMBL/GenBank/DDBJ whole genome shotgun (WGS) entry which is preliminary data.</text>
</comment>
<evidence type="ECO:0008006" key="4">
    <source>
        <dbReference type="Google" id="ProtNLM"/>
    </source>
</evidence>
<feature type="transmembrane region" description="Helical" evidence="1">
    <location>
        <begin position="421"/>
        <end position="438"/>
    </location>
</feature>
<dbReference type="EMBL" id="VIKR01000002">
    <property type="protein sequence ID" value="TQV74590.1"/>
    <property type="molecule type" value="Genomic_DNA"/>
</dbReference>
<keyword evidence="1" id="KW-1133">Transmembrane helix</keyword>
<evidence type="ECO:0000313" key="3">
    <source>
        <dbReference type="Proteomes" id="UP000317839"/>
    </source>
</evidence>
<feature type="transmembrane region" description="Helical" evidence="1">
    <location>
        <begin position="234"/>
        <end position="250"/>
    </location>
</feature>
<keyword evidence="1" id="KW-0812">Transmembrane</keyword>
<accession>A0A545TBJ6</accession>
<feature type="transmembrane region" description="Helical" evidence="1">
    <location>
        <begin position="123"/>
        <end position="144"/>
    </location>
</feature>
<dbReference type="Proteomes" id="UP000317839">
    <property type="component" value="Unassembled WGS sequence"/>
</dbReference>
<reference evidence="2 3" key="1">
    <citation type="submission" date="2019-06" db="EMBL/GenBank/DDBJ databases">
        <title>Draft genome of Aliikangiella marina GYP-15.</title>
        <authorList>
            <person name="Wang G."/>
        </authorList>
    </citation>
    <scope>NUCLEOTIDE SEQUENCE [LARGE SCALE GENOMIC DNA]</scope>
    <source>
        <strain evidence="2 3">GYP-15</strain>
    </source>
</reference>
<name>A0A545TBJ6_9GAMM</name>
<feature type="transmembrane region" description="Helical" evidence="1">
    <location>
        <begin position="281"/>
        <end position="298"/>
    </location>
</feature>
<dbReference type="OrthoDB" id="7595044at2"/>
<feature type="transmembrane region" description="Helical" evidence="1">
    <location>
        <begin position="202"/>
        <end position="222"/>
    </location>
</feature>
<dbReference type="AlphaFoldDB" id="A0A545TBJ6"/>
<keyword evidence="3" id="KW-1185">Reference proteome</keyword>
<organism evidence="2 3">
    <name type="scientific">Aliikangiella marina</name>
    <dbReference type="NCBI Taxonomy" id="1712262"/>
    <lineage>
        <taxon>Bacteria</taxon>
        <taxon>Pseudomonadati</taxon>
        <taxon>Pseudomonadota</taxon>
        <taxon>Gammaproteobacteria</taxon>
        <taxon>Oceanospirillales</taxon>
        <taxon>Pleioneaceae</taxon>
        <taxon>Aliikangiella</taxon>
    </lineage>
</organism>
<gene>
    <name evidence="2" type="ORF">FLL45_06400</name>
</gene>